<dbReference type="SUPFAM" id="SSF53335">
    <property type="entry name" value="S-adenosyl-L-methionine-dependent methyltransferases"/>
    <property type="match status" value="1"/>
</dbReference>
<evidence type="ECO:0000313" key="2">
    <source>
        <dbReference type="EMBL" id="GAA0492495.1"/>
    </source>
</evidence>
<evidence type="ECO:0000259" key="1">
    <source>
        <dbReference type="Pfam" id="PF08241"/>
    </source>
</evidence>
<dbReference type="GO" id="GO:0032259">
    <property type="term" value="P:methylation"/>
    <property type="evidence" value="ECO:0007669"/>
    <property type="project" value="UniProtKB-KW"/>
</dbReference>
<dbReference type="CDD" id="cd02440">
    <property type="entry name" value="AdoMet_MTases"/>
    <property type="match status" value="1"/>
</dbReference>
<keyword evidence="3" id="KW-1185">Reference proteome</keyword>
<dbReference type="Pfam" id="PF08241">
    <property type="entry name" value="Methyltransf_11"/>
    <property type="match status" value="1"/>
</dbReference>
<keyword evidence="2" id="KW-0489">Methyltransferase</keyword>
<dbReference type="RefSeq" id="WP_343840009.1">
    <property type="nucleotide sequence ID" value="NZ_BAAADO010000003.1"/>
</dbReference>
<gene>
    <name evidence="2" type="ORF">GCM10008986_18560</name>
</gene>
<dbReference type="EMBL" id="BAAADO010000003">
    <property type="protein sequence ID" value="GAA0492495.1"/>
    <property type="molecule type" value="Genomic_DNA"/>
</dbReference>
<dbReference type="InterPro" id="IPR013216">
    <property type="entry name" value="Methyltransf_11"/>
</dbReference>
<name>A0ABN1B8C3_9BACI</name>
<dbReference type="PANTHER" id="PTHR43861">
    <property type="entry name" value="TRANS-ACONITATE 2-METHYLTRANSFERASE-RELATED"/>
    <property type="match status" value="1"/>
</dbReference>
<dbReference type="Gene3D" id="3.40.50.150">
    <property type="entry name" value="Vaccinia Virus protein VP39"/>
    <property type="match status" value="1"/>
</dbReference>
<keyword evidence="2" id="KW-0808">Transferase</keyword>
<sequence>MGIDFHNDRNRFKYAFRHVDSLWMDLVKSLVPIENTSSAADIGCGGGIYTKALLKLGVNSVTGVDFSLAMIEGAKEASKGYQNLSFQHGSAYESGLKRNAYDLVLERALIHHIKDLYSCFQEAYQLLNNGGNLIVQDRTPEDCLLPGSQDHVRGYFFDCYLKLKDIELKRRYTSTFVTENLKRAGFKEIEEVTLWETRRVYETKHELLNDIKNRTGRSILFELENDELKSLIDYMDKSLPMNKKITEKDRWTIWKAVK</sequence>
<evidence type="ECO:0000313" key="3">
    <source>
        <dbReference type="Proteomes" id="UP001500880"/>
    </source>
</evidence>
<dbReference type="InterPro" id="IPR029063">
    <property type="entry name" value="SAM-dependent_MTases_sf"/>
</dbReference>
<dbReference type="Proteomes" id="UP001500880">
    <property type="component" value="Unassembled WGS sequence"/>
</dbReference>
<comment type="caution">
    <text evidence="2">The sequence shown here is derived from an EMBL/GenBank/DDBJ whole genome shotgun (WGS) entry which is preliminary data.</text>
</comment>
<dbReference type="GO" id="GO:0008168">
    <property type="term" value="F:methyltransferase activity"/>
    <property type="evidence" value="ECO:0007669"/>
    <property type="project" value="UniProtKB-KW"/>
</dbReference>
<proteinExistence type="predicted"/>
<organism evidence="2 3">
    <name type="scientific">Salinibacillus aidingensis</name>
    <dbReference type="NCBI Taxonomy" id="237684"/>
    <lineage>
        <taxon>Bacteria</taxon>
        <taxon>Bacillati</taxon>
        <taxon>Bacillota</taxon>
        <taxon>Bacilli</taxon>
        <taxon>Bacillales</taxon>
        <taxon>Bacillaceae</taxon>
        <taxon>Salinibacillus</taxon>
    </lineage>
</organism>
<accession>A0ABN1B8C3</accession>
<protein>
    <submittedName>
        <fullName evidence="2">Class I SAM-dependent methyltransferase</fullName>
    </submittedName>
</protein>
<feature type="domain" description="Methyltransferase type 11" evidence="1">
    <location>
        <begin position="41"/>
        <end position="135"/>
    </location>
</feature>
<reference evidence="2 3" key="1">
    <citation type="journal article" date="2019" name="Int. J. Syst. Evol. Microbiol.">
        <title>The Global Catalogue of Microorganisms (GCM) 10K type strain sequencing project: providing services to taxonomists for standard genome sequencing and annotation.</title>
        <authorList>
            <consortium name="The Broad Institute Genomics Platform"/>
            <consortium name="The Broad Institute Genome Sequencing Center for Infectious Disease"/>
            <person name="Wu L."/>
            <person name="Ma J."/>
        </authorList>
    </citation>
    <scope>NUCLEOTIDE SEQUENCE [LARGE SCALE GENOMIC DNA]</scope>
    <source>
        <strain evidence="2 3">JCM 12389</strain>
    </source>
</reference>